<dbReference type="Gene3D" id="3.30.450.20">
    <property type="entry name" value="PAS domain"/>
    <property type="match status" value="1"/>
</dbReference>
<reference evidence="10" key="1">
    <citation type="journal article" date="2010" name="Mol. Biosyst.">
        <title>Complete genome sequence and comparative analysis of Shewanella violacea, a psychrophilic and piezophilic bacterium from deep sea floor sediments.</title>
        <authorList>
            <person name="Aono E."/>
            <person name="Baba T."/>
            <person name="Ara T."/>
            <person name="Nishi T."/>
            <person name="Nakamichi T."/>
            <person name="Inamoto E."/>
            <person name="Toyonaga H."/>
            <person name="Hasegawa M."/>
            <person name="Takai Y."/>
            <person name="Okumura Y."/>
            <person name="Baba M."/>
            <person name="Tomita M."/>
            <person name="Kato C."/>
            <person name="Oshima T."/>
            <person name="Nakasone K."/>
            <person name="Mori H."/>
        </authorList>
    </citation>
    <scope>NUCLEOTIDE SEQUENCE [LARGE SCALE GENOMIC DNA]</scope>
    <source>
        <strain evidence="10">JCM 10179 / CIP 106290 / LMG 19151 / DSS12</strain>
    </source>
</reference>
<dbReference type="EMBL" id="AP011177">
    <property type="protein sequence ID" value="BAJ01771.1"/>
    <property type="molecule type" value="Genomic_DNA"/>
</dbReference>
<dbReference type="eggNOG" id="COG2205">
    <property type="taxonomic scope" value="Bacteria"/>
</dbReference>
<dbReference type="PROSITE" id="PS50109">
    <property type="entry name" value="HIS_KIN"/>
    <property type="match status" value="1"/>
</dbReference>
<evidence type="ECO:0000256" key="1">
    <source>
        <dbReference type="ARBA" id="ARBA00000085"/>
    </source>
</evidence>
<dbReference type="SMART" id="SM00388">
    <property type="entry name" value="HisKA"/>
    <property type="match status" value="1"/>
</dbReference>
<dbReference type="Gene3D" id="3.30.565.10">
    <property type="entry name" value="Histidine kinase-like ATPase, C-terminal domain"/>
    <property type="match status" value="1"/>
</dbReference>
<name>D4ZJC2_SHEVD</name>
<dbReference type="AlphaFoldDB" id="D4ZJC2"/>
<dbReference type="eggNOG" id="COG0784">
    <property type="taxonomic scope" value="Bacteria"/>
</dbReference>
<keyword evidence="10" id="KW-1185">Reference proteome</keyword>
<dbReference type="SMART" id="SM00387">
    <property type="entry name" value="HATPase_c"/>
    <property type="match status" value="1"/>
</dbReference>
<evidence type="ECO:0000313" key="10">
    <source>
        <dbReference type="Proteomes" id="UP000002350"/>
    </source>
</evidence>
<dbReference type="Gene3D" id="3.40.50.2300">
    <property type="match status" value="1"/>
</dbReference>
<dbReference type="Pfam" id="PF00072">
    <property type="entry name" value="Response_reg"/>
    <property type="match status" value="1"/>
</dbReference>
<dbReference type="GO" id="GO:0005886">
    <property type="term" value="C:plasma membrane"/>
    <property type="evidence" value="ECO:0007669"/>
    <property type="project" value="TreeGrafter"/>
</dbReference>
<dbReference type="InterPro" id="IPR011006">
    <property type="entry name" value="CheY-like_superfamily"/>
</dbReference>
<dbReference type="PRINTS" id="PR00344">
    <property type="entry name" value="BCTRLSENSOR"/>
</dbReference>
<dbReference type="FunFam" id="3.30.565.10:FF:000049">
    <property type="entry name" value="Two-component sensor histidine kinase"/>
    <property type="match status" value="1"/>
</dbReference>
<dbReference type="SUPFAM" id="SSF55785">
    <property type="entry name" value="PYP-like sensor domain (PAS domain)"/>
    <property type="match status" value="1"/>
</dbReference>
<dbReference type="InterPro" id="IPR005467">
    <property type="entry name" value="His_kinase_dom"/>
</dbReference>
<feature type="domain" description="Response regulatory" evidence="8">
    <location>
        <begin position="446"/>
        <end position="563"/>
    </location>
</feature>
<evidence type="ECO:0000259" key="7">
    <source>
        <dbReference type="PROSITE" id="PS50109"/>
    </source>
</evidence>
<keyword evidence="5 9" id="KW-0418">Kinase</keyword>
<dbReference type="Gene3D" id="1.10.287.130">
    <property type="match status" value="1"/>
</dbReference>
<dbReference type="PANTHER" id="PTHR43047">
    <property type="entry name" value="TWO-COMPONENT HISTIDINE PROTEIN KINASE"/>
    <property type="match status" value="1"/>
</dbReference>
<evidence type="ECO:0000256" key="2">
    <source>
        <dbReference type="ARBA" id="ARBA00012438"/>
    </source>
</evidence>
<evidence type="ECO:0000259" key="8">
    <source>
        <dbReference type="PROSITE" id="PS50110"/>
    </source>
</evidence>
<dbReference type="InterPro" id="IPR035965">
    <property type="entry name" value="PAS-like_dom_sf"/>
</dbReference>
<keyword evidence="3 6" id="KW-0597">Phosphoprotein</keyword>
<proteinExistence type="predicted"/>
<dbReference type="SUPFAM" id="SSF55874">
    <property type="entry name" value="ATPase domain of HSP90 chaperone/DNA topoisomerase II/histidine kinase"/>
    <property type="match status" value="1"/>
</dbReference>
<dbReference type="InterPro" id="IPR003661">
    <property type="entry name" value="HisK_dim/P_dom"/>
</dbReference>
<dbReference type="InterPro" id="IPR036890">
    <property type="entry name" value="HATPase_C_sf"/>
</dbReference>
<dbReference type="SUPFAM" id="SSF47384">
    <property type="entry name" value="Homodimeric domain of signal transducing histidine kinase"/>
    <property type="match status" value="1"/>
</dbReference>
<dbReference type="SUPFAM" id="SSF52172">
    <property type="entry name" value="CheY-like"/>
    <property type="match status" value="1"/>
</dbReference>
<evidence type="ECO:0000256" key="3">
    <source>
        <dbReference type="ARBA" id="ARBA00022553"/>
    </source>
</evidence>
<comment type="catalytic activity">
    <reaction evidence="1">
        <text>ATP + protein L-histidine = ADP + protein N-phospho-L-histidine.</text>
        <dbReference type="EC" id="2.7.13.3"/>
    </reaction>
</comment>
<dbReference type="FunFam" id="1.10.287.130:FF:000063">
    <property type="entry name" value="Hybrid sensor histidine kinase/response regulator"/>
    <property type="match status" value="1"/>
</dbReference>
<organism evidence="9 10">
    <name type="scientific">Shewanella violacea (strain JCM 10179 / CIP 106290 / LMG 19151 / DSS12)</name>
    <dbReference type="NCBI Taxonomy" id="637905"/>
    <lineage>
        <taxon>Bacteria</taxon>
        <taxon>Pseudomonadati</taxon>
        <taxon>Pseudomonadota</taxon>
        <taxon>Gammaproteobacteria</taxon>
        <taxon>Alteromonadales</taxon>
        <taxon>Shewanellaceae</taxon>
        <taxon>Shewanella</taxon>
    </lineage>
</organism>
<dbReference type="SMART" id="SM00448">
    <property type="entry name" value="REC"/>
    <property type="match status" value="1"/>
</dbReference>
<sequence length="564" mass="61772">MAGVLGGSSAALVMDSVLQGRDLALDEVFNLVDEASSKIILSQDMLRGAIEHAYEGMSVVDQELNLVAWNHKYSELYQYPAGFLKEGMPIDEVVRFNAKRGFCGVGEIEEQVNKRVQHMINGTPHVSERERQDGKVIKIQGNPMPGGGFVMTFTDITQYREHAKALQEVNDSLEARVKERTYELAMLNSQLLESKAQEEMANASKSKFLAAVGHDLMQPLNAARLFTASLAQYPHLDQESKTTLSHVNSSLKIAGELLTDLLDISKLDSGVVDLNRRDFAISELLDGLAVEFAAMAQDYQIKFSMVPSTASINSDLSLLRRILQNFLTNAYRYAKGNRVLLGCRHRGEHLEIQVLDTGCGIDESEISEIFKEFKRLDNPTSKSVSGLGLGLAIADRISKVLEHDIKVGSILGRGSVFSISVPLGKTITEIQVKKTAAMIQPLAGVKVLCIDNEEAILAGLESLLSRWQCEVICATDLADARIKLGLKGVAPDIVLADYHLDNGENGVDAMDGIRALYGSHLPGVLITANTNKELVDEVELKGYRYMAKMVKPAALRALISSLVK</sequence>
<dbReference type="InterPro" id="IPR036097">
    <property type="entry name" value="HisK_dim/P_sf"/>
</dbReference>
<keyword evidence="4" id="KW-0808">Transferase</keyword>
<dbReference type="InterPro" id="IPR001789">
    <property type="entry name" value="Sig_transdc_resp-reg_receiver"/>
</dbReference>
<dbReference type="Proteomes" id="UP000002350">
    <property type="component" value="Chromosome"/>
</dbReference>
<accession>D4ZJC2</accession>
<dbReference type="Pfam" id="PF12860">
    <property type="entry name" value="PAS_7"/>
    <property type="match status" value="1"/>
</dbReference>
<dbReference type="PROSITE" id="PS50110">
    <property type="entry name" value="RESPONSE_REGULATORY"/>
    <property type="match status" value="1"/>
</dbReference>
<dbReference type="Pfam" id="PF02518">
    <property type="entry name" value="HATPase_c"/>
    <property type="match status" value="1"/>
</dbReference>
<dbReference type="KEGG" id="svo:SVI_1800"/>
<dbReference type="FunFam" id="3.40.50.2300:FF:000396">
    <property type="entry name" value="Hybrid sensor histidine kinase/response regulator"/>
    <property type="match status" value="1"/>
</dbReference>
<dbReference type="CDD" id="cd00082">
    <property type="entry name" value="HisKA"/>
    <property type="match status" value="1"/>
</dbReference>
<evidence type="ECO:0000256" key="6">
    <source>
        <dbReference type="PROSITE-ProRule" id="PRU00169"/>
    </source>
</evidence>
<dbReference type="NCBIfam" id="NF041832">
    <property type="entry name" value="near_NosP_CTERM"/>
    <property type="match status" value="1"/>
</dbReference>
<dbReference type="GO" id="GO:0009927">
    <property type="term" value="F:histidine phosphotransfer kinase activity"/>
    <property type="evidence" value="ECO:0007669"/>
    <property type="project" value="TreeGrafter"/>
</dbReference>
<dbReference type="HOGENOM" id="CLU_000445_114_75_6"/>
<protein>
    <recommendedName>
        <fullName evidence="2">histidine kinase</fullName>
        <ecNumber evidence="2">2.7.13.3</ecNumber>
    </recommendedName>
</protein>
<dbReference type="EC" id="2.7.13.3" evidence="2"/>
<evidence type="ECO:0000313" key="9">
    <source>
        <dbReference type="EMBL" id="BAJ01771.1"/>
    </source>
</evidence>
<feature type="domain" description="Histidine kinase" evidence="7">
    <location>
        <begin position="211"/>
        <end position="425"/>
    </location>
</feature>
<dbReference type="InterPro" id="IPR004358">
    <property type="entry name" value="Sig_transdc_His_kin-like_C"/>
</dbReference>
<feature type="modified residue" description="4-aspartylphosphate" evidence="6">
    <location>
        <position position="497"/>
    </location>
</feature>
<evidence type="ECO:0000256" key="5">
    <source>
        <dbReference type="ARBA" id="ARBA00022777"/>
    </source>
</evidence>
<dbReference type="PANTHER" id="PTHR43047:SF9">
    <property type="entry name" value="HISTIDINE KINASE"/>
    <property type="match status" value="1"/>
</dbReference>
<dbReference type="InterPro" id="IPR003594">
    <property type="entry name" value="HATPase_dom"/>
</dbReference>
<dbReference type="GO" id="GO:0000155">
    <property type="term" value="F:phosphorelay sensor kinase activity"/>
    <property type="evidence" value="ECO:0007669"/>
    <property type="project" value="InterPro"/>
</dbReference>
<gene>
    <name evidence="9" type="ordered locus">SVI_1800</name>
</gene>
<evidence type="ECO:0000256" key="4">
    <source>
        <dbReference type="ARBA" id="ARBA00022679"/>
    </source>
</evidence>
<dbReference type="Pfam" id="PF00512">
    <property type="entry name" value="HisKA"/>
    <property type="match status" value="1"/>
</dbReference>
<dbReference type="STRING" id="637905.SVI_1800"/>
<dbReference type="CDD" id="cd00156">
    <property type="entry name" value="REC"/>
    <property type="match status" value="1"/>
</dbReference>